<comment type="catalytic activity">
    <reaction evidence="1">
        <text>Hydrolysis of terminal non-reducing beta-D-galactose residues in beta-D-galactosides.</text>
        <dbReference type="EC" id="3.2.1.23"/>
    </reaction>
</comment>
<proteinExistence type="inferred from homology"/>
<gene>
    <name evidence="10" type="ORF">IF188_10410</name>
</gene>
<evidence type="ECO:0000256" key="6">
    <source>
        <dbReference type="ARBA" id="ARBA00023295"/>
    </source>
</evidence>
<evidence type="ECO:0000256" key="8">
    <source>
        <dbReference type="SAM" id="MobiDB-lite"/>
    </source>
</evidence>
<dbReference type="InterPro" id="IPR017853">
    <property type="entry name" value="GH"/>
</dbReference>
<evidence type="ECO:0000256" key="2">
    <source>
        <dbReference type="ARBA" id="ARBA00007401"/>
    </source>
</evidence>
<evidence type="ECO:0000256" key="4">
    <source>
        <dbReference type="ARBA" id="ARBA00013303"/>
    </source>
</evidence>
<name>A0ABR8NN70_9MICO</name>
<dbReference type="Pfam" id="PF02837">
    <property type="entry name" value="Glyco_hydro_2_N"/>
    <property type="match status" value="1"/>
</dbReference>
<dbReference type="Gene3D" id="2.60.120.260">
    <property type="entry name" value="Galactose-binding domain-like"/>
    <property type="match status" value="1"/>
</dbReference>
<dbReference type="SUPFAM" id="SSF74650">
    <property type="entry name" value="Galactose mutarotase-like"/>
    <property type="match status" value="1"/>
</dbReference>
<dbReference type="InterPro" id="IPR008979">
    <property type="entry name" value="Galactose-bd-like_sf"/>
</dbReference>
<dbReference type="Gene3D" id="2.70.98.10">
    <property type="match status" value="1"/>
</dbReference>
<dbReference type="InterPro" id="IPR050347">
    <property type="entry name" value="Bact_Beta-galactosidase"/>
</dbReference>
<evidence type="ECO:0000256" key="7">
    <source>
        <dbReference type="ARBA" id="ARBA00032230"/>
    </source>
</evidence>
<protein>
    <recommendedName>
        <fullName evidence="4">Beta-galactosidase</fullName>
        <ecNumber evidence="3">3.2.1.23</ecNumber>
    </recommendedName>
    <alternativeName>
        <fullName evidence="7">Lactase</fullName>
    </alternativeName>
</protein>
<comment type="caution">
    <text evidence="10">The sequence shown here is derived from an EMBL/GenBank/DDBJ whole genome shotgun (WGS) entry which is preliminary data.</text>
</comment>
<dbReference type="Pfam" id="PF02836">
    <property type="entry name" value="Glyco_hydro_2_C"/>
    <property type="match status" value="1"/>
</dbReference>
<dbReference type="InterPro" id="IPR006104">
    <property type="entry name" value="Glyco_hydro_2_N"/>
</dbReference>
<dbReference type="Proteomes" id="UP000598426">
    <property type="component" value="Unassembled WGS sequence"/>
</dbReference>
<evidence type="ECO:0000313" key="10">
    <source>
        <dbReference type="EMBL" id="MBD3942109.1"/>
    </source>
</evidence>
<dbReference type="SMART" id="SM01038">
    <property type="entry name" value="Bgal_small_N"/>
    <property type="match status" value="1"/>
</dbReference>
<keyword evidence="5" id="KW-0378">Hydrolase</keyword>
<evidence type="ECO:0000256" key="3">
    <source>
        <dbReference type="ARBA" id="ARBA00012756"/>
    </source>
</evidence>
<dbReference type="SUPFAM" id="SSF49785">
    <property type="entry name" value="Galactose-binding domain-like"/>
    <property type="match status" value="1"/>
</dbReference>
<organism evidence="10 11">
    <name type="scientific">Microbacterium helvum</name>
    <dbReference type="NCBI Taxonomy" id="2773713"/>
    <lineage>
        <taxon>Bacteria</taxon>
        <taxon>Bacillati</taxon>
        <taxon>Actinomycetota</taxon>
        <taxon>Actinomycetes</taxon>
        <taxon>Micrococcales</taxon>
        <taxon>Microbacteriaceae</taxon>
        <taxon>Microbacterium</taxon>
    </lineage>
</organism>
<evidence type="ECO:0000259" key="9">
    <source>
        <dbReference type="SMART" id="SM01038"/>
    </source>
</evidence>
<dbReference type="SUPFAM" id="SSF49303">
    <property type="entry name" value="beta-Galactosidase/glucuronidase domain"/>
    <property type="match status" value="2"/>
</dbReference>
<dbReference type="InterPro" id="IPR006101">
    <property type="entry name" value="Glyco_hydro_2"/>
</dbReference>
<dbReference type="PRINTS" id="PR00132">
    <property type="entry name" value="GLHYDRLASE2"/>
</dbReference>
<reference evidence="10 11" key="1">
    <citation type="submission" date="2020-09" db="EMBL/GenBank/DDBJ databases">
        <title>Isolation and identification of active actinomycetes.</title>
        <authorList>
            <person name="Li X."/>
        </authorList>
    </citation>
    <scope>NUCLEOTIDE SEQUENCE [LARGE SCALE GENOMIC DNA]</scope>
    <source>
        <strain evidence="10 11">NEAU-LLC</strain>
    </source>
</reference>
<accession>A0ABR8NN70</accession>
<dbReference type="EC" id="3.2.1.23" evidence="3"/>
<evidence type="ECO:0000256" key="1">
    <source>
        <dbReference type="ARBA" id="ARBA00001412"/>
    </source>
</evidence>
<dbReference type="PANTHER" id="PTHR46323">
    <property type="entry name" value="BETA-GALACTOSIDASE"/>
    <property type="match status" value="1"/>
</dbReference>
<dbReference type="InterPro" id="IPR014718">
    <property type="entry name" value="GH-type_carb-bd"/>
</dbReference>
<keyword evidence="6" id="KW-0326">Glycosidase</keyword>
<dbReference type="EMBL" id="JACXZS010000006">
    <property type="protein sequence ID" value="MBD3942109.1"/>
    <property type="molecule type" value="Genomic_DNA"/>
</dbReference>
<dbReference type="Gene3D" id="2.60.40.10">
    <property type="entry name" value="Immunoglobulins"/>
    <property type="match status" value="2"/>
</dbReference>
<dbReference type="InterPro" id="IPR036156">
    <property type="entry name" value="Beta-gal/glucu_dom_sf"/>
</dbReference>
<dbReference type="SUPFAM" id="SSF51445">
    <property type="entry name" value="(Trans)glycosidases"/>
    <property type="match status" value="1"/>
</dbReference>
<dbReference type="InterPro" id="IPR011013">
    <property type="entry name" value="Gal_mutarotase_sf_dom"/>
</dbReference>
<keyword evidence="11" id="KW-1185">Reference proteome</keyword>
<dbReference type="InterPro" id="IPR004199">
    <property type="entry name" value="B-gal_small/dom_5"/>
</dbReference>
<dbReference type="Pfam" id="PF02929">
    <property type="entry name" value="Bgal_small_N"/>
    <property type="match status" value="1"/>
</dbReference>
<dbReference type="InterPro" id="IPR032312">
    <property type="entry name" value="LacZ_4"/>
</dbReference>
<feature type="domain" description="Beta galactosidase small chain/" evidence="9">
    <location>
        <begin position="728"/>
        <end position="1013"/>
    </location>
</feature>
<sequence length="1016" mass="111500">MVRETTTPAEAVMSIGHREEGRRLPARAGVATDTARLDLSGLWAFHYSVDGRSPEGALQPPFDDTLWDRIRVPSHWVLEGDGRYGRPQYTNVTLPIPLDPPHAPDLNPTGTYRRTFELADGWLDGTVVLRTEGIESEATIWVNGIELGTRNGSRLVQDFDATDAVHPGENVITIRVRQWSAGTYLEDQDQWWMPGIFREVVLLHRPAGSIDDVWLRCEYDHLDGSGTVVPEIAAHAAAWPVTLEIPALGVRMTWADRDSVSEIRIPAVQPWSAERPDLYDVQLVAAGETVSMRVGFRSIAIRDGVLQVNGRPIKIRGMNRHEIDAERGRVFDEEEARRDLILMKQHNVDGIRTAHYPPHPRLLDLADELGFWVVLECDLETSGFLDQEPHWRGNPADDPAWGPALLDRVMRTVERDKNHPSIIMWSIANESGMGSGLAAMSAWVKQRDPGRPVIYEGDYTADYTDVYCRMYPTLEEIDAFLADDGPIGVASHPASHVTPEQARRARSLPYLLVEYAHAMGTGPGGLDGYAARIMSDPRIAGSFLWEWKDHTLRATTADGTPFLAYGGDFGEEVHDGNFCADGLVAADGSPRAGLTAWAQLSAPVTARWTDAGILVESHRTFVDTSDLRLRWAVLSDGVEYAGAALEFAPVGPGGHVMIEPPAELGRALAVAAVGGETVVLVQVVLAHETTWAPAGHVVSGAAHLVRPRSRREPVTEPAGVESGEAGLRVGPAVFDEASGDLRGIGGIPIGSAAIDLWRAPTDNDLGRNPLDYEAEPPTPANVGEGSGIGGTSAADRWRRRGLHRLRRRIVVRERSDALLHNVDRWMPAGTSEGVDASFTWSAERGDAVCDLAVRPADPRLNGIWPRVAWRLELPAEEWDVEWYGYGPGESYPDLMAGVRLGLWRSGIDGLAPDVARPQESGHRSGVRWLRLAARSRPALRIEVLEGSPGFSLRRWSPLQTTGVAHPHELPLPTAAHLSIELGMHGVGTRACGPDVRPEFALRPRELRARLRFCVEE</sequence>
<dbReference type="InterPro" id="IPR013783">
    <property type="entry name" value="Ig-like_fold"/>
</dbReference>
<evidence type="ECO:0000256" key="5">
    <source>
        <dbReference type="ARBA" id="ARBA00022801"/>
    </source>
</evidence>
<dbReference type="InterPro" id="IPR023232">
    <property type="entry name" value="Glyco_hydro_2_AS"/>
</dbReference>
<dbReference type="Pfam" id="PF16353">
    <property type="entry name" value="LacZ_4"/>
    <property type="match status" value="1"/>
</dbReference>
<dbReference type="PROSITE" id="PS00608">
    <property type="entry name" value="GLYCOSYL_HYDROL_F2_2"/>
    <property type="match status" value="1"/>
</dbReference>
<dbReference type="PANTHER" id="PTHR46323:SF2">
    <property type="entry name" value="BETA-GALACTOSIDASE"/>
    <property type="match status" value="1"/>
</dbReference>
<dbReference type="InterPro" id="IPR006103">
    <property type="entry name" value="Glyco_hydro_2_cat"/>
</dbReference>
<dbReference type="Gene3D" id="3.20.20.80">
    <property type="entry name" value="Glycosidases"/>
    <property type="match status" value="1"/>
</dbReference>
<feature type="region of interest" description="Disordered" evidence="8">
    <location>
        <begin position="772"/>
        <end position="793"/>
    </location>
</feature>
<evidence type="ECO:0000313" key="11">
    <source>
        <dbReference type="Proteomes" id="UP000598426"/>
    </source>
</evidence>
<comment type="similarity">
    <text evidence="2">Belongs to the glycosyl hydrolase 2 family.</text>
</comment>